<keyword evidence="2" id="KW-1185">Reference proteome</keyword>
<dbReference type="EMBL" id="BGPR01014655">
    <property type="protein sequence ID" value="GBN66113.1"/>
    <property type="molecule type" value="Genomic_DNA"/>
</dbReference>
<gene>
    <name evidence="1" type="ORF">AVEN_59010_1</name>
</gene>
<name>A0A4Y2QS12_ARAVE</name>
<organism evidence="1 2">
    <name type="scientific">Araneus ventricosus</name>
    <name type="common">Orbweaver spider</name>
    <name type="synonym">Epeira ventricosa</name>
    <dbReference type="NCBI Taxonomy" id="182803"/>
    <lineage>
        <taxon>Eukaryota</taxon>
        <taxon>Metazoa</taxon>
        <taxon>Ecdysozoa</taxon>
        <taxon>Arthropoda</taxon>
        <taxon>Chelicerata</taxon>
        <taxon>Arachnida</taxon>
        <taxon>Araneae</taxon>
        <taxon>Araneomorphae</taxon>
        <taxon>Entelegynae</taxon>
        <taxon>Araneoidea</taxon>
        <taxon>Araneidae</taxon>
        <taxon>Araneus</taxon>
    </lineage>
</organism>
<accession>A0A4Y2QS12</accession>
<reference evidence="1 2" key="1">
    <citation type="journal article" date="2019" name="Sci. Rep.">
        <title>Orb-weaving spider Araneus ventricosus genome elucidates the spidroin gene catalogue.</title>
        <authorList>
            <person name="Kono N."/>
            <person name="Nakamura H."/>
            <person name="Ohtoshi R."/>
            <person name="Moran D.A.P."/>
            <person name="Shinohara A."/>
            <person name="Yoshida Y."/>
            <person name="Fujiwara M."/>
            <person name="Mori M."/>
            <person name="Tomita M."/>
            <person name="Arakawa K."/>
        </authorList>
    </citation>
    <scope>NUCLEOTIDE SEQUENCE [LARGE SCALE GENOMIC DNA]</scope>
</reference>
<sequence length="85" mass="9438">MKNFFNRAETFLNLKQQRASSRTGEMSLVALYGRIQQLKIDELGTTHLIKLQLKPNLTSRLPATTDAALTACHEKLPPGANMVGK</sequence>
<evidence type="ECO:0000313" key="2">
    <source>
        <dbReference type="Proteomes" id="UP000499080"/>
    </source>
</evidence>
<dbReference type="Proteomes" id="UP000499080">
    <property type="component" value="Unassembled WGS sequence"/>
</dbReference>
<protein>
    <submittedName>
        <fullName evidence="1">Uncharacterized protein</fullName>
    </submittedName>
</protein>
<proteinExistence type="predicted"/>
<dbReference type="AlphaFoldDB" id="A0A4Y2QS12"/>
<evidence type="ECO:0000313" key="1">
    <source>
        <dbReference type="EMBL" id="GBN66113.1"/>
    </source>
</evidence>
<comment type="caution">
    <text evidence="1">The sequence shown here is derived from an EMBL/GenBank/DDBJ whole genome shotgun (WGS) entry which is preliminary data.</text>
</comment>